<name>A0A1B3PS04_LACJH</name>
<dbReference type="PANTHER" id="PTHR28055:SF1">
    <property type="entry name" value="ALTERED INHERITANCE OF MITOCHONDRIA PROTEIN 41, MITOCHONDRIAL"/>
    <property type="match status" value="1"/>
</dbReference>
<protein>
    <submittedName>
        <fullName evidence="2">GatB/YqeY domain-containing protein</fullName>
    </submittedName>
</protein>
<dbReference type="RefSeq" id="WP_004895110.1">
    <property type="nucleotide sequence ID" value="NZ_BLMB01000004.1"/>
</dbReference>
<sequence length="147" mass="16416">MSLNDTLMQDMKTAMKAKDKEALTTIRSLKAAVMNYKIKVGHDLTSDDELTVLSSALKQRKESLEEFTKAGRDDLINQTKNEMKLIEKYMPKQMSKEELEETVEETIKEVGASSKKDFGKVMQALMPKIKGKADGKAASSIVGKKLN</sequence>
<evidence type="ECO:0000313" key="4">
    <source>
        <dbReference type="EMBL" id="QLL68088.1"/>
    </source>
</evidence>
<organism evidence="2 6">
    <name type="scientific">Lactobacillus johnsonii</name>
    <dbReference type="NCBI Taxonomy" id="33959"/>
    <lineage>
        <taxon>Bacteria</taxon>
        <taxon>Bacillati</taxon>
        <taxon>Bacillota</taxon>
        <taxon>Bacilli</taxon>
        <taxon>Lactobacillales</taxon>
        <taxon>Lactobacillaceae</taxon>
        <taxon>Lactobacillus</taxon>
    </lineage>
</organism>
<dbReference type="Proteomes" id="UP000283758">
    <property type="component" value="Chromosome"/>
</dbReference>
<dbReference type="PANTHER" id="PTHR28055">
    <property type="entry name" value="ALTERED INHERITANCE OF MITOCHONDRIA PROTEIN 41, MITOCHONDRIAL"/>
    <property type="match status" value="1"/>
</dbReference>
<reference evidence="2 6" key="2">
    <citation type="submission" date="2018-10" db="EMBL/GenBank/DDBJ databases">
        <title>Complete genome sequencing of Lactobacillus johnsonii ZLJ010.</title>
        <authorList>
            <person name="Zhang W."/>
            <person name="Ji H."/>
            <person name="Wang J."/>
            <person name="Zhang D."/>
            <person name="Liu H."/>
            <person name="Wang S."/>
            <person name="Wang Y."/>
        </authorList>
    </citation>
    <scope>NUCLEOTIDE SEQUENCE [LARGE SCALE GENOMIC DNA]</scope>
    <source>
        <strain evidence="2 6">ZLJ010</strain>
    </source>
</reference>
<dbReference type="InterPro" id="IPR023168">
    <property type="entry name" value="GatB_Yqey_C_2"/>
</dbReference>
<dbReference type="InterPro" id="IPR003789">
    <property type="entry name" value="Asn/Gln_tRNA_amidoTrase-B-like"/>
</dbReference>
<evidence type="ECO:0000313" key="2">
    <source>
        <dbReference type="EMBL" id="AZZ67402.1"/>
    </source>
</evidence>
<evidence type="ECO:0000313" key="7">
    <source>
        <dbReference type="Proteomes" id="UP000510788"/>
    </source>
</evidence>
<proteinExistence type="predicted"/>
<reference evidence="3" key="4">
    <citation type="submission" date="2022-07" db="EMBL/GenBank/DDBJ databases">
        <title>Enhanced cultured diversity of the mouse gut microbiota enables custom-made synthetic communities.</title>
        <authorList>
            <person name="Afrizal A."/>
        </authorList>
    </citation>
    <scope>NUCLEOTIDE SEQUENCE</scope>
    <source>
        <strain evidence="3">DSM 100219</strain>
    </source>
</reference>
<dbReference type="EMBL" id="CP047409">
    <property type="protein sequence ID" value="QLL68088.1"/>
    <property type="molecule type" value="Genomic_DNA"/>
</dbReference>
<evidence type="ECO:0000313" key="5">
    <source>
        <dbReference type="Proteomes" id="UP000094691"/>
    </source>
</evidence>
<evidence type="ECO:0000313" key="6">
    <source>
        <dbReference type="Proteomes" id="UP000283758"/>
    </source>
</evidence>
<dbReference type="AlphaFoldDB" id="A0A1B3PS04"/>
<evidence type="ECO:0000313" key="3">
    <source>
        <dbReference type="EMBL" id="MCR1915307.1"/>
    </source>
</evidence>
<dbReference type="InterPro" id="IPR019004">
    <property type="entry name" value="YqeY/Aim41"/>
</dbReference>
<accession>A0A1B3PS04</accession>
<reference evidence="1 5" key="1">
    <citation type="submission" date="2016-07" db="EMBL/GenBank/DDBJ databases">
        <title>Genome sequencing project for further understanding the molecular mechanisms of preventing non-alcoholic fatty liver disease.</title>
        <authorList>
            <person name="Wang H."/>
        </authorList>
    </citation>
    <scope>NUCLEOTIDE SEQUENCE [LARGE SCALE GENOMIC DNA]</scope>
    <source>
        <strain evidence="1 5">BS15</strain>
    </source>
</reference>
<dbReference type="Gene3D" id="1.10.1510.10">
    <property type="entry name" value="Uncharacterised protein YqeY/AIM41 PF09424, N-terminal domain"/>
    <property type="match status" value="1"/>
</dbReference>
<dbReference type="EMBL" id="JANKAU010000009">
    <property type="protein sequence ID" value="MCR1915307.1"/>
    <property type="molecule type" value="Genomic_DNA"/>
</dbReference>
<dbReference type="Gene3D" id="1.10.10.410">
    <property type="match status" value="1"/>
</dbReference>
<dbReference type="EMBL" id="CP032680">
    <property type="protein sequence ID" value="AZZ67402.1"/>
    <property type="molecule type" value="Genomic_DNA"/>
</dbReference>
<dbReference type="Proteomes" id="UP000510788">
    <property type="component" value="Chromosome"/>
</dbReference>
<gene>
    <name evidence="1" type="ORF">BBP16_00900</name>
    <name evidence="2" type="ORF">D7321_04500</name>
    <name evidence="4" type="ORF">GTO82_04150</name>
    <name evidence="3" type="ORF">NSA17_07680</name>
</gene>
<dbReference type="EMBL" id="CP016400">
    <property type="protein sequence ID" value="AOG25553.1"/>
    <property type="molecule type" value="Genomic_DNA"/>
</dbReference>
<dbReference type="Pfam" id="PF09424">
    <property type="entry name" value="YqeY"/>
    <property type="match status" value="1"/>
</dbReference>
<dbReference type="Proteomes" id="UP000094691">
    <property type="component" value="Chromosome"/>
</dbReference>
<dbReference type="GO" id="GO:0016884">
    <property type="term" value="F:carbon-nitrogen ligase activity, with glutamine as amido-N-donor"/>
    <property type="evidence" value="ECO:0007669"/>
    <property type="project" value="InterPro"/>
</dbReference>
<evidence type="ECO:0000313" key="1">
    <source>
        <dbReference type="EMBL" id="AOG25553.1"/>
    </source>
</evidence>
<dbReference type="Proteomes" id="UP001206357">
    <property type="component" value="Unassembled WGS sequence"/>
</dbReference>
<dbReference type="GeneID" id="83570244"/>
<dbReference type="InterPro" id="IPR042184">
    <property type="entry name" value="YqeY/Aim41_N"/>
</dbReference>
<dbReference type="SUPFAM" id="SSF89095">
    <property type="entry name" value="GatB/YqeY motif"/>
    <property type="match status" value="1"/>
</dbReference>
<reference evidence="4 7" key="3">
    <citation type="submission" date="2020-01" db="EMBL/GenBank/DDBJ databases">
        <title>Complete and circular genome sequences of six lactobacillus isolates from horses.</title>
        <authorList>
            <person name="Hassan H.M."/>
        </authorList>
    </citation>
    <scope>NUCLEOTIDE SEQUENCE [LARGE SCALE GENOMIC DNA]</scope>
    <source>
        <strain evidence="4 7">3DG</strain>
    </source>
</reference>